<sequence length="780" mass="85422">MTRTVLEKSGALIGSNEIIEALKNRASTTSGKDVLHKTKSAVSLTDAQNALDETEAMIGLLLSRPDFYIEPCEDPSPFLIKVRKAQTLDGTAIRSFLPILKNGEKISLVFEGEAADENHPLWTNIPSVYGLASLIDESIDEDGAVRPNATPEIERLSKAVNAIKRSIREKAEALLKDTGVAPMLMDEYVTLRENRFVLPIRAEHKSHVEGIIHDSSNTGQTFFIEPKALIDLNNKLKTQEIELAHEVARLLAELSHMISEEEDAILKIHEEITRLDVISAKGRLSLDLGGSRPIFGNAINLKNVANPMMLLENKNVVRNSIAVSNSTKVVIISGPNTGGKTVAMKTIGLLSLMAKMGLYITAEESSQIPFYKSIYADIGDSQSISADLSTFSAHLVNMNEIIEHAGESSLVLLDELMVSTDPKEGSALAVAMLDHLISRGAEVVVTTHFNELKIMAQSQVGYHNISMEFDALNARPTYRMVDGAPGSSSALAVAEKLGLPSSIISSAKLQLEGGDERIENALRDLREQKIMLERERTETEKALKDAIKIKEAAQKQKDEIAEREREFSKNVKKKLSADIGRARLEISDIVEKVREKRHDRETLREARQKLNKLADESKRASAPIERISRDALQAGDNVYIIPLEKTGKATSKPSDGKIEVIMGTWRMTVNLTDVVGTGKGPQSPVMVKSISAPKRDSSQTSTIEMDIRGMRAEEAIEELVNRLDIAMDGEADKVRIIHGKGTGALRKAVREYLVTSPYVADFASEEDAGGGDGATLVTLK</sequence>
<feature type="coiled-coil region" evidence="7">
    <location>
        <begin position="515"/>
        <end position="620"/>
    </location>
</feature>
<dbReference type="SMART" id="SM00533">
    <property type="entry name" value="MUTSd"/>
    <property type="match status" value="1"/>
</dbReference>
<keyword evidence="7" id="KW-0175">Coiled coil</keyword>
<dbReference type="Pfam" id="PF01713">
    <property type="entry name" value="Smr"/>
    <property type="match status" value="1"/>
</dbReference>
<dbReference type="NCBIfam" id="TIGR01069">
    <property type="entry name" value="mutS2"/>
    <property type="match status" value="1"/>
</dbReference>
<evidence type="ECO:0000256" key="8">
    <source>
        <dbReference type="SAM" id="MobiDB-lite"/>
    </source>
</evidence>
<dbReference type="InterPro" id="IPR045076">
    <property type="entry name" value="MutS"/>
</dbReference>
<gene>
    <name evidence="10" type="ORF">MNBD_NITROSPINAE01-1156</name>
</gene>
<feature type="domain" description="Smr" evidence="9">
    <location>
        <begin position="705"/>
        <end position="780"/>
    </location>
</feature>
<dbReference type="InterPro" id="IPR036187">
    <property type="entry name" value="DNA_mismatch_repair_MutS_sf"/>
</dbReference>
<dbReference type="InterPro" id="IPR002625">
    <property type="entry name" value="Smr_dom"/>
</dbReference>
<dbReference type="Pfam" id="PF00488">
    <property type="entry name" value="MutS_V"/>
    <property type="match status" value="1"/>
</dbReference>
<dbReference type="Gene3D" id="3.30.1370.110">
    <property type="match status" value="1"/>
</dbReference>
<feature type="region of interest" description="Disordered" evidence="8">
    <location>
        <begin position="680"/>
        <end position="701"/>
    </location>
</feature>
<dbReference type="GO" id="GO:0004519">
    <property type="term" value="F:endonuclease activity"/>
    <property type="evidence" value="ECO:0007669"/>
    <property type="project" value="InterPro"/>
</dbReference>
<dbReference type="InterPro" id="IPR000432">
    <property type="entry name" value="DNA_mismatch_repair_MutS_C"/>
</dbReference>
<dbReference type="GO" id="GO:0045910">
    <property type="term" value="P:negative regulation of DNA recombination"/>
    <property type="evidence" value="ECO:0007669"/>
    <property type="project" value="InterPro"/>
</dbReference>
<evidence type="ECO:0000313" key="10">
    <source>
        <dbReference type="EMBL" id="VAX23343.1"/>
    </source>
</evidence>
<dbReference type="GO" id="GO:0016887">
    <property type="term" value="F:ATP hydrolysis activity"/>
    <property type="evidence" value="ECO:0007669"/>
    <property type="project" value="InterPro"/>
</dbReference>
<dbReference type="GO" id="GO:0006298">
    <property type="term" value="P:mismatch repair"/>
    <property type="evidence" value="ECO:0007669"/>
    <property type="project" value="InterPro"/>
</dbReference>
<accession>A0A3B1CF35</accession>
<dbReference type="GO" id="GO:0005524">
    <property type="term" value="F:ATP binding"/>
    <property type="evidence" value="ECO:0007669"/>
    <property type="project" value="UniProtKB-KW"/>
</dbReference>
<dbReference type="PANTHER" id="PTHR48466">
    <property type="entry name" value="OS10G0509000 PROTEIN-RELATED"/>
    <property type="match status" value="1"/>
</dbReference>
<name>A0A3B1CF35_9ZZZZ</name>
<dbReference type="EMBL" id="UOGC01000150">
    <property type="protein sequence ID" value="VAX23343.1"/>
    <property type="molecule type" value="Genomic_DNA"/>
</dbReference>
<keyword evidence="1" id="KW-0699">rRNA-binding</keyword>
<dbReference type="InterPro" id="IPR027417">
    <property type="entry name" value="P-loop_NTPase"/>
</dbReference>
<dbReference type="Gene3D" id="3.40.50.300">
    <property type="entry name" value="P-loop containing nucleotide triphosphate hydrolases"/>
    <property type="match status" value="1"/>
</dbReference>
<organism evidence="10">
    <name type="scientific">hydrothermal vent metagenome</name>
    <dbReference type="NCBI Taxonomy" id="652676"/>
    <lineage>
        <taxon>unclassified sequences</taxon>
        <taxon>metagenomes</taxon>
        <taxon>ecological metagenomes</taxon>
    </lineage>
</organism>
<keyword evidence="6" id="KW-0238">DNA-binding</keyword>
<dbReference type="GO" id="GO:0140664">
    <property type="term" value="F:ATP-dependent DNA damage sensor activity"/>
    <property type="evidence" value="ECO:0007669"/>
    <property type="project" value="InterPro"/>
</dbReference>
<evidence type="ECO:0000256" key="5">
    <source>
        <dbReference type="ARBA" id="ARBA00022884"/>
    </source>
</evidence>
<dbReference type="FunFam" id="3.40.50.300:FF:000830">
    <property type="entry name" value="Endonuclease MutS2"/>
    <property type="match status" value="1"/>
</dbReference>
<dbReference type="PROSITE" id="PS50828">
    <property type="entry name" value="SMR"/>
    <property type="match status" value="1"/>
</dbReference>
<evidence type="ECO:0000256" key="2">
    <source>
        <dbReference type="ARBA" id="ARBA00022741"/>
    </source>
</evidence>
<proteinExistence type="inferred from homology"/>
<evidence type="ECO:0000256" key="6">
    <source>
        <dbReference type="ARBA" id="ARBA00023125"/>
    </source>
</evidence>
<dbReference type="GO" id="GO:0030983">
    <property type="term" value="F:mismatched DNA binding"/>
    <property type="evidence" value="ECO:0007669"/>
    <property type="project" value="InterPro"/>
</dbReference>
<dbReference type="GO" id="GO:0019843">
    <property type="term" value="F:rRNA binding"/>
    <property type="evidence" value="ECO:0007669"/>
    <property type="project" value="UniProtKB-KW"/>
</dbReference>
<keyword evidence="5" id="KW-0694">RNA-binding</keyword>
<evidence type="ECO:0000256" key="1">
    <source>
        <dbReference type="ARBA" id="ARBA00022730"/>
    </source>
</evidence>
<evidence type="ECO:0000256" key="4">
    <source>
        <dbReference type="ARBA" id="ARBA00022840"/>
    </source>
</evidence>
<evidence type="ECO:0000256" key="7">
    <source>
        <dbReference type="SAM" id="Coils"/>
    </source>
</evidence>
<dbReference type="InterPro" id="IPR036063">
    <property type="entry name" value="Smr_dom_sf"/>
</dbReference>
<dbReference type="SUPFAM" id="SSF160443">
    <property type="entry name" value="SMR domain-like"/>
    <property type="match status" value="1"/>
</dbReference>
<protein>
    <submittedName>
        <fullName evidence="10">Recombination inhibitory protein MutS2</fullName>
    </submittedName>
</protein>
<reference evidence="10" key="1">
    <citation type="submission" date="2018-06" db="EMBL/GenBank/DDBJ databases">
        <authorList>
            <person name="Zhirakovskaya E."/>
        </authorList>
    </citation>
    <scope>NUCLEOTIDE SEQUENCE</scope>
</reference>
<keyword evidence="4" id="KW-0067">ATP-binding</keyword>
<dbReference type="InterPro" id="IPR005747">
    <property type="entry name" value="MutS2"/>
</dbReference>
<dbReference type="AlphaFoldDB" id="A0A3B1CF35"/>
<dbReference type="SUPFAM" id="SSF48334">
    <property type="entry name" value="DNA repair protein MutS, domain III"/>
    <property type="match status" value="1"/>
</dbReference>
<dbReference type="PANTHER" id="PTHR48466:SF2">
    <property type="entry name" value="OS10G0509000 PROTEIN"/>
    <property type="match status" value="1"/>
</dbReference>
<evidence type="ECO:0000256" key="3">
    <source>
        <dbReference type="ARBA" id="ARBA00022801"/>
    </source>
</evidence>
<dbReference type="InterPro" id="IPR007696">
    <property type="entry name" value="DNA_mismatch_repair_MutS_core"/>
</dbReference>
<keyword evidence="2" id="KW-0547">Nucleotide-binding</keyword>
<evidence type="ECO:0000259" key="9">
    <source>
        <dbReference type="PROSITE" id="PS50828"/>
    </source>
</evidence>
<dbReference type="SMART" id="SM00534">
    <property type="entry name" value="MUTSac"/>
    <property type="match status" value="1"/>
</dbReference>
<dbReference type="HAMAP" id="MF_00092">
    <property type="entry name" value="MutS2"/>
    <property type="match status" value="1"/>
</dbReference>
<keyword evidence="3" id="KW-0378">Hydrolase</keyword>
<dbReference type="SMART" id="SM00463">
    <property type="entry name" value="SMR"/>
    <property type="match status" value="1"/>
</dbReference>
<dbReference type="PIRSF" id="PIRSF005814">
    <property type="entry name" value="MutS_YshD"/>
    <property type="match status" value="1"/>
</dbReference>
<dbReference type="SUPFAM" id="SSF52540">
    <property type="entry name" value="P-loop containing nucleoside triphosphate hydrolases"/>
    <property type="match status" value="1"/>
</dbReference>